<comment type="caution">
    <text evidence="2">The sequence shown here is derived from an EMBL/GenBank/DDBJ whole genome shotgun (WGS) entry which is preliminary data.</text>
</comment>
<dbReference type="AlphaFoldDB" id="A0A2U3DW60"/>
<reference evidence="2" key="1">
    <citation type="submission" date="2015-05" db="EMBL/GenBank/DDBJ databases">
        <authorList>
            <person name="Wang D.B."/>
            <person name="Wang M."/>
        </authorList>
    </citation>
    <scope>NUCLEOTIDE SEQUENCE</scope>
    <source>
        <strain evidence="2">36-1</strain>
    </source>
</reference>
<evidence type="ECO:0000313" key="3">
    <source>
        <dbReference type="Proteomes" id="UP000245956"/>
    </source>
</evidence>
<evidence type="ECO:0000313" key="1">
    <source>
        <dbReference type="EMBL" id="KAK4087979.1"/>
    </source>
</evidence>
<reference evidence="2 3" key="2">
    <citation type="journal article" date="2016" name="Front. Microbiol.">
        <title>Genome and transcriptome sequences reveal the specific parasitism of the nematophagous Purpureocillium lilacinum 36-1.</title>
        <authorList>
            <person name="Xie J."/>
            <person name="Li S."/>
            <person name="Mo C."/>
            <person name="Xiao X."/>
            <person name="Peng D."/>
            <person name="Wang G."/>
            <person name="Xiao Y."/>
        </authorList>
    </citation>
    <scope>NUCLEOTIDE SEQUENCE [LARGE SCALE GENOMIC DNA]</scope>
    <source>
        <strain evidence="2 3">36-1</strain>
    </source>
</reference>
<reference evidence="1 4" key="4">
    <citation type="journal article" date="2024" name="Microbiol. Resour. Announc.">
        <title>Genome annotations for the ascomycete fungi Trichoderma harzianum, Trichoderma aggressivum, and Purpureocillium lilacinum.</title>
        <authorList>
            <person name="Beijen E.P.W."/>
            <person name="Ohm R.A."/>
        </authorList>
    </citation>
    <scope>NUCLEOTIDE SEQUENCE [LARGE SCALE GENOMIC DNA]</scope>
    <source>
        <strain evidence="1 4">CBS 150709</strain>
    </source>
</reference>
<protein>
    <submittedName>
        <fullName evidence="2">Uncharacterized protein</fullName>
    </submittedName>
</protein>
<evidence type="ECO:0000313" key="4">
    <source>
        <dbReference type="Proteomes" id="UP001287286"/>
    </source>
</evidence>
<dbReference type="EMBL" id="JAWRVI010000028">
    <property type="protein sequence ID" value="KAK4087979.1"/>
    <property type="molecule type" value="Genomic_DNA"/>
</dbReference>
<name>A0A2U3DW60_PURLI</name>
<gene>
    <name evidence="2" type="ORF">PCL_04899</name>
    <name evidence="1" type="ORF">Purlil1_7737</name>
</gene>
<reference evidence="1" key="3">
    <citation type="submission" date="2023-11" db="EMBL/GenBank/DDBJ databases">
        <authorList>
            <person name="Beijen E."/>
            <person name="Ohm R.A."/>
        </authorList>
    </citation>
    <scope>NUCLEOTIDE SEQUENCE</scope>
    <source>
        <strain evidence="1">CBS 150709</strain>
    </source>
</reference>
<dbReference type="EMBL" id="LCWV01000024">
    <property type="protein sequence ID" value="PWI66486.1"/>
    <property type="molecule type" value="Genomic_DNA"/>
</dbReference>
<organism evidence="2 3">
    <name type="scientific">Purpureocillium lilacinum</name>
    <name type="common">Paecilomyces lilacinus</name>
    <dbReference type="NCBI Taxonomy" id="33203"/>
    <lineage>
        <taxon>Eukaryota</taxon>
        <taxon>Fungi</taxon>
        <taxon>Dikarya</taxon>
        <taxon>Ascomycota</taxon>
        <taxon>Pezizomycotina</taxon>
        <taxon>Sordariomycetes</taxon>
        <taxon>Hypocreomycetidae</taxon>
        <taxon>Hypocreales</taxon>
        <taxon>Ophiocordycipitaceae</taxon>
        <taxon>Purpureocillium</taxon>
    </lineage>
</organism>
<dbReference type="Proteomes" id="UP001287286">
    <property type="component" value="Unassembled WGS sequence"/>
</dbReference>
<keyword evidence="4" id="KW-1185">Reference proteome</keyword>
<accession>A0A2U3DW60</accession>
<proteinExistence type="predicted"/>
<dbReference type="Proteomes" id="UP000245956">
    <property type="component" value="Unassembled WGS sequence"/>
</dbReference>
<sequence>MADRTLGRQATRDATTCNLEAPPTMVSSLLDAPHLILNIYLGEGGFRVTDSSGSIGFYQEQWDKDLIHSPQLTVHSICTDSDAKGKSSELVPVARVSWMQPLNSIITTYNLRTRRRLHMYREVPFSICHTVQGPFTTWQWKRLEKCSPHLRLVDSCGEKMMAALVYCKPRDRRYRAGHLATLKIGASTPADAIDDIVVTALAKLTYQRIHWYYSINKTKPRIAQIAGAVAV</sequence>
<evidence type="ECO:0000313" key="2">
    <source>
        <dbReference type="EMBL" id="PWI66486.1"/>
    </source>
</evidence>